<evidence type="ECO:0000256" key="2">
    <source>
        <dbReference type="ARBA" id="ARBA00005126"/>
    </source>
</evidence>
<evidence type="ECO:0000256" key="8">
    <source>
        <dbReference type="ARBA" id="ARBA00023239"/>
    </source>
</evidence>
<evidence type="ECO:0000256" key="5">
    <source>
        <dbReference type="ARBA" id="ARBA00022723"/>
    </source>
</evidence>
<comment type="pathway">
    <text evidence="2">Cofactor biosynthesis; tetrahydrobiopterin biosynthesis; tetrahydrobiopterin from 7,8-dihydroneopterin triphosphate: step 1/3.</text>
</comment>
<dbReference type="CDD" id="cd00470">
    <property type="entry name" value="PTPS"/>
    <property type="match status" value="1"/>
</dbReference>
<dbReference type="Pfam" id="PF01242">
    <property type="entry name" value="PTPS"/>
    <property type="match status" value="1"/>
</dbReference>
<protein>
    <recommendedName>
        <fullName evidence="4">6-pyruvoyltetrahydropterin synthase</fullName>
        <ecNumber evidence="4">4.2.3.12</ecNumber>
    </recommendedName>
</protein>
<dbReference type="Gene3D" id="3.30.479.10">
    <property type="entry name" value="6-pyruvoyl tetrahydropterin synthase/QueD"/>
    <property type="match status" value="1"/>
</dbReference>
<accession>A0A6M2DR01</accession>
<keyword evidence="7" id="KW-0783">Tetrahydrobiopterin biosynthesis</keyword>
<organism evidence="9">
    <name type="scientific">Xenopsylla cheopis</name>
    <name type="common">Oriental rat flea</name>
    <name type="synonym">Pulex cheopis</name>
    <dbReference type="NCBI Taxonomy" id="163159"/>
    <lineage>
        <taxon>Eukaryota</taxon>
        <taxon>Metazoa</taxon>
        <taxon>Ecdysozoa</taxon>
        <taxon>Arthropoda</taxon>
        <taxon>Hexapoda</taxon>
        <taxon>Insecta</taxon>
        <taxon>Pterygota</taxon>
        <taxon>Neoptera</taxon>
        <taxon>Endopterygota</taxon>
        <taxon>Siphonaptera</taxon>
        <taxon>Pulicidae</taxon>
        <taxon>Xenopsyllinae</taxon>
        <taxon>Xenopsylla</taxon>
    </lineage>
</organism>
<keyword evidence="5" id="KW-0479">Metal-binding</keyword>
<keyword evidence="8" id="KW-0456">Lyase</keyword>
<dbReference type="SUPFAM" id="SSF55620">
    <property type="entry name" value="Tetrahydrobiopterin biosynthesis enzymes-like"/>
    <property type="match status" value="1"/>
</dbReference>
<dbReference type="PROSITE" id="PS00987">
    <property type="entry name" value="PTPS_1"/>
    <property type="match status" value="1"/>
</dbReference>
<dbReference type="FunFam" id="3.30.479.10:FF:000003">
    <property type="entry name" value="6-pyruvoyl tetrahydrobiopterin synthase"/>
    <property type="match status" value="1"/>
</dbReference>
<evidence type="ECO:0000256" key="7">
    <source>
        <dbReference type="ARBA" id="ARBA00023007"/>
    </source>
</evidence>
<dbReference type="UniPathway" id="UPA00849">
    <property type="reaction ID" value="UER00819"/>
</dbReference>
<dbReference type="EMBL" id="GIIL01003835">
    <property type="protein sequence ID" value="NOV47561.1"/>
    <property type="molecule type" value="Transcribed_RNA"/>
</dbReference>
<name>A0A6M2DR01_XENCH</name>
<dbReference type="InterPro" id="IPR007115">
    <property type="entry name" value="6-PTP_synth/QueD"/>
</dbReference>
<dbReference type="EC" id="4.2.3.12" evidence="4"/>
<dbReference type="PANTHER" id="PTHR12589:SF7">
    <property type="entry name" value="6-PYRUVOYL TETRAHYDROBIOPTERIN SYNTHASE"/>
    <property type="match status" value="1"/>
</dbReference>
<comment type="similarity">
    <text evidence="3">Belongs to the PTPS family.</text>
</comment>
<dbReference type="GO" id="GO:0003874">
    <property type="term" value="F:6-pyruvoyltetrahydropterin synthase activity"/>
    <property type="evidence" value="ECO:0007669"/>
    <property type="project" value="UniProtKB-EC"/>
</dbReference>
<evidence type="ECO:0000256" key="4">
    <source>
        <dbReference type="ARBA" id="ARBA00013100"/>
    </source>
</evidence>
<evidence type="ECO:0000256" key="3">
    <source>
        <dbReference type="ARBA" id="ARBA00009164"/>
    </source>
</evidence>
<dbReference type="GO" id="GO:0006729">
    <property type="term" value="P:tetrahydrobiopterin biosynthetic process"/>
    <property type="evidence" value="ECO:0007669"/>
    <property type="project" value="UniProtKB-UniPathway"/>
</dbReference>
<evidence type="ECO:0000256" key="6">
    <source>
        <dbReference type="ARBA" id="ARBA00022833"/>
    </source>
</evidence>
<dbReference type="PANTHER" id="PTHR12589">
    <property type="entry name" value="PYRUVOYL TETRAHYDROBIOPTERIN SYNTHASE"/>
    <property type="match status" value="1"/>
</dbReference>
<dbReference type="InterPro" id="IPR038418">
    <property type="entry name" value="6-PTP_synth/QueD_sf"/>
</dbReference>
<comment type="cofactor">
    <cofactor evidence="1">
        <name>Zn(2+)</name>
        <dbReference type="ChEBI" id="CHEBI:29105"/>
    </cofactor>
</comment>
<dbReference type="GO" id="GO:0046872">
    <property type="term" value="F:metal ion binding"/>
    <property type="evidence" value="ECO:0007669"/>
    <property type="project" value="UniProtKB-KW"/>
</dbReference>
<keyword evidence="6" id="KW-0862">Zinc</keyword>
<evidence type="ECO:0000256" key="1">
    <source>
        <dbReference type="ARBA" id="ARBA00001947"/>
    </source>
</evidence>
<evidence type="ECO:0000313" key="9">
    <source>
        <dbReference type="EMBL" id="NOV47561.1"/>
    </source>
</evidence>
<sequence length="165" mass="18795">MSSLPVVYLSRKEIFSACHRLHSSALSSEVNQAIYGKCNNPNGHGHNYIVEVTLKGPVDPRTGMVMNISELKKYMKEAIIEPLDHKNIDKDVLHFQNVVSTTENLAIFIWDNLKNLLPRPELLHEIHIQETDKNSVRYRGQLTNTKKIERRVSENIGSIMSSDSD</sequence>
<dbReference type="GO" id="GO:0005739">
    <property type="term" value="C:mitochondrion"/>
    <property type="evidence" value="ECO:0007669"/>
    <property type="project" value="TreeGrafter"/>
</dbReference>
<dbReference type="InterPro" id="IPR022470">
    <property type="entry name" value="PTPS_Cys_AS"/>
</dbReference>
<proteinExistence type="inferred from homology"/>
<dbReference type="AlphaFoldDB" id="A0A6M2DR01"/>
<reference evidence="9" key="1">
    <citation type="submission" date="2020-03" db="EMBL/GenBank/DDBJ databases">
        <title>Transcriptomic Profiling of the Digestive Tract of the Rat Flea, Xenopsylla cheopis, Following Blood Feeding and Infection with Yersinia pestis.</title>
        <authorList>
            <person name="Bland D.M."/>
            <person name="Martens C.A."/>
            <person name="Virtaneva K."/>
            <person name="Kanakabandi K."/>
            <person name="Long D."/>
            <person name="Rosenke R."/>
            <person name="Saturday G.A."/>
            <person name="Hoyt F.H."/>
            <person name="Bruno D.P."/>
            <person name="Ribeiro J.M.C."/>
            <person name="Hinnebusch J."/>
        </authorList>
    </citation>
    <scope>NUCLEOTIDE SEQUENCE</scope>
</reference>